<dbReference type="Pfam" id="PF13456">
    <property type="entry name" value="RVT_3"/>
    <property type="match status" value="1"/>
</dbReference>
<dbReference type="PROSITE" id="PS50879">
    <property type="entry name" value="RNASE_H_1"/>
    <property type="match status" value="1"/>
</dbReference>
<dbReference type="Gene3D" id="3.30.420.10">
    <property type="entry name" value="Ribonuclease H-like superfamily/Ribonuclease H"/>
    <property type="match status" value="1"/>
</dbReference>
<dbReference type="GO" id="GO:0003676">
    <property type="term" value="F:nucleic acid binding"/>
    <property type="evidence" value="ECO:0007669"/>
    <property type="project" value="InterPro"/>
</dbReference>
<dbReference type="AlphaFoldDB" id="A0AAW2XAF2"/>
<organism evidence="2">
    <name type="scientific">Sesamum latifolium</name>
    <dbReference type="NCBI Taxonomy" id="2727402"/>
    <lineage>
        <taxon>Eukaryota</taxon>
        <taxon>Viridiplantae</taxon>
        <taxon>Streptophyta</taxon>
        <taxon>Embryophyta</taxon>
        <taxon>Tracheophyta</taxon>
        <taxon>Spermatophyta</taxon>
        <taxon>Magnoliopsida</taxon>
        <taxon>eudicotyledons</taxon>
        <taxon>Gunneridae</taxon>
        <taxon>Pentapetalae</taxon>
        <taxon>asterids</taxon>
        <taxon>lamiids</taxon>
        <taxon>Lamiales</taxon>
        <taxon>Pedaliaceae</taxon>
        <taxon>Sesamum</taxon>
    </lineage>
</organism>
<dbReference type="PANTHER" id="PTHR47723:SF19">
    <property type="entry name" value="POLYNUCLEOTIDYL TRANSFERASE, RIBONUCLEASE H-LIKE SUPERFAMILY PROTEIN"/>
    <property type="match status" value="1"/>
</dbReference>
<dbReference type="InterPro" id="IPR053151">
    <property type="entry name" value="RNase_H-like"/>
</dbReference>
<sequence length="575" mass="66183">MIKSVLLAMPIHLLAVLKPPKGVFSRIDRLLNKFFWGSSGTVKKLHWASWQKLCHPLDEGGLGVRSLEDIISAFSLKLWWRFRTGSSLWAQFLQNKYCKRSCLSSTRIFSTGSSQWRRLMRAKPIAEKQLFWSLGRGNLCFWHDNWIGEASLAEIVSSSFSSHERVHYYWKDGQWDREKLRLMLPVEVVGKVADIPFDESGIDSPCWKVSPTGSFNVKTAWDLIRDGRPRRPLLKELWHQTISPSMSIFMWRLIHNFVPVDERLREKGLPIVSKCLCCRQSETIPHLFLNSVVIREVWVYFGALFHLIPPLTDHIVNMIQFWKLSSPFAKHGHIRILIPILILWFAWRMRNDVKFNNTCFSAQRIIRNVCAYLSRLHKAKGMKAINWKGDLLIAAKLGFFFPKTTPQSPKVIRWRYPIKGWWKLNTDGASKGNPGCAGAGGIIRDCHGRFILGFADGLGVQTNTYAELYAIVRGLQLAKNARCSHLEVESDSKVALQIIHNSAGDWKVQHLLTRLQSLRRDMNVIFSHVYREGNQPADFLANQACHQNANQTLLRAEGRLASFIRLDNLLPNFRF</sequence>
<feature type="domain" description="RNase H type-1" evidence="1">
    <location>
        <begin position="418"/>
        <end position="546"/>
    </location>
</feature>
<dbReference type="CDD" id="cd06222">
    <property type="entry name" value="RNase_H_like"/>
    <property type="match status" value="1"/>
</dbReference>
<dbReference type="EMBL" id="JACGWN010000005">
    <property type="protein sequence ID" value="KAL0449145.1"/>
    <property type="molecule type" value="Genomic_DNA"/>
</dbReference>
<accession>A0AAW2XAF2</accession>
<evidence type="ECO:0000259" key="1">
    <source>
        <dbReference type="PROSITE" id="PS50879"/>
    </source>
</evidence>
<dbReference type="InterPro" id="IPR026960">
    <property type="entry name" value="RVT-Znf"/>
</dbReference>
<comment type="caution">
    <text evidence="2">The sequence shown here is derived from an EMBL/GenBank/DDBJ whole genome shotgun (WGS) entry which is preliminary data.</text>
</comment>
<reference evidence="2" key="1">
    <citation type="submission" date="2020-06" db="EMBL/GenBank/DDBJ databases">
        <authorList>
            <person name="Li T."/>
            <person name="Hu X."/>
            <person name="Zhang T."/>
            <person name="Song X."/>
            <person name="Zhang H."/>
            <person name="Dai N."/>
            <person name="Sheng W."/>
            <person name="Hou X."/>
            <person name="Wei L."/>
        </authorList>
    </citation>
    <scope>NUCLEOTIDE SEQUENCE</scope>
    <source>
        <strain evidence="2">KEN1</strain>
        <tissue evidence="2">Leaf</tissue>
    </source>
</reference>
<name>A0AAW2XAF2_9LAMI</name>
<dbReference type="InterPro" id="IPR002156">
    <property type="entry name" value="RNaseH_domain"/>
</dbReference>
<dbReference type="PANTHER" id="PTHR47723">
    <property type="entry name" value="OS05G0353850 PROTEIN"/>
    <property type="match status" value="1"/>
</dbReference>
<dbReference type="SUPFAM" id="SSF53098">
    <property type="entry name" value="Ribonuclease H-like"/>
    <property type="match status" value="1"/>
</dbReference>
<gene>
    <name evidence="2" type="ORF">Slati_1470900</name>
</gene>
<reference evidence="2" key="2">
    <citation type="journal article" date="2024" name="Plant">
        <title>Genomic evolution and insights into agronomic trait innovations of Sesamum species.</title>
        <authorList>
            <person name="Miao H."/>
            <person name="Wang L."/>
            <person name="Qu L."/>
            <person name="Liu H."/>
            <person name="Sun Y."/>
            <person name="Le M."/>
            <person name="Wang Q."/>
            <person name="Wei S."/>
            <person name="Zheng Y."/>
            <person name="Lin W."/>
            <person name="Duan Y."/>
            <person name="Cao H."/>
            <person name="Xiong S."/>
            <person name="Wang X."/>
            <person name="Wei L."/>
            <person name="Li C."/>
            <person name="Ma Q."/>
            <person name="Ju M."/>
            <person name="Zhao R."/>
            <person name="Li G."/>
            <person name="Mu C."/>
            <person name="Tian Q."/>
            <person name="Mei H."/>
            <person name="Zhang T."/>
            <person name="Gao T."/>
            <person name="Zhang H."/>
        </authorList>
    </citation>
    <scope>NUCLEOTIDE SEQUENCE</scope>
    <source>
        <strain evidence="2">KEN1</strain>
    </source>
</reference>
<dbReference type="GO" id="GO:0004523">
    <property type="term" value="F:RNA-DNA hybrid ribonuclease activity"/>
    <property type="evidence" value="ECO:0007669"/>
    <property type="project" value="InterPro"/>
</dbReference>
<protein>
    <submittedName>
        <fullName evidence="2">Ribonuclease H protein</fullName>
    </submittedName>
</protein>
<proteinExistence type="predicted"/>
<dbReference type="InterPro" id="IPR044730">
    <property type="entry name" value="RNase_H-like_dom_plant"/>
</dbReference>
<dbReference type="InterPro" id="IPR012337">
    <property type="entry name" value="RNaseH-like_sf"/>
</dbReference>
<evidence type="ECO:0000313" key="2">
    <source>
        <dbReference type="EMBL" id="KAL0449145.1"/>
    </source>
</evidence>
<dbReference type="InterPro" id="IPR036397">
    <property type="entry name" value="RNaseH_sf"/>
</dbReference>
<dbReference type="Pfam" id="PF13966">
    <property type="entry name" value="zf-RVT"/>
    <property type="match status" value="1"/>
</dbReference>